<feature type="transmembrane region" description="Helical" evidence="1">
    <location>
        <begin position="39"/>
        <end position="63"/>
    </location>
</feature>
<keyword evidence="1" id="KW-0812">Transmembrane</keyword>
<keyword evidence="1" id="KW-0472">Membrane</keyword>
<sequence>MDLLKDCLRFLATNRLIPLERICPILAILYFFFASGNSALTVILLVRGPVIVVVFYGTVLRIIRRLYFRHDSLPYLARDRTRRHLATGSALTFLLYSSVLTFSIWLLSTEETLKTSAVNWAHIQTASTTVVNYSTHNLTSLHSHSAASAYTCLVAACRVAPGMTVAIEDRWDMISNISPVLVLDRGPLKCWRQNPLHHPIRSPTKQEDIFRHKALNLFDSIKDYTISVLEVEQAVDQVISNAILETFRDLTRNTTNSITKSLNTSPSFFRSTKSLWERRIMAFYRIPQDGQPSYIAFHSPVSTLKLYLRLQIRTVTYPIFKLGLQPLMSLFSSSPTLENLLFQALDARTFEQTYYTSKIHILNSIAEVKRSRQNAIHHYENLVTALRDGQLEDLTSKHVDFLPKFLEMDHLIVSSSSTNFSSGDDQSCTDVSPSTLNPSDEITWWGVWLEIVVRDRILGKIDTLGQDVRRLRDEGRVISIEGVEEWLKLGGSQT</sequence>
<dbReference type="AlphaFoldDB" id="A0A139HDV8"/>
<dbReference type="EMBL" id="LFZN01000069">
    <property type="protein sequence ID" value="KXT00645.1"/>
    <property type="molecule type" value="Genomic_DNA"/>
</dbReference>
<dbReference type="Proteomes" id="UP000070133">
    <property type="component" value="Unassembled WGS sequence"/>
</dbReference>
<keyword evidence="1" id="KW-1133">Transmembrane helix</keyword>
<accession>A0A139HDV8</accession>
<keyword evidence="3" id="KW-1185">Reference proteome</keyword>
<feature type="transmembrane region" description="Helical" evidence="1">
    <location>
        <begin position="84"/>
        <end position="107"/>
    </location>
</feature>
<name>A0A139HDV8_9PEZI</name>
<organism evidence="2 3">
    <name type="scientific">Pseudocercospora eumusae</name>
    <dbReference type="NCBI Taxonomy" id="321146"/>
    <lineage>
        <taxon>Eukaryota</taxon>
        <taxon>Fungi</taxon>
        <taxon>Dikarya</taxon>
        <taxon>Ascomycota</taxon>
        <taxon>Pezizomycotina</taxon>
        <taxon>Dothideomycetes</taxon>
        <taxon>Dothideomycetidae</taxon>
        <taxon>Mycosphaerellales</taxon>
        <taxon>Mycosphaerellaceae</taxon>
        <taxon>Pseudocercospora</taxon>
    </lineage>
</organism>
<reference evidence="2 3" key="1">
    <citation type="submission" date="2015-07" db="EMBL/GenBank/DDBJ databases">
        <title>Comparative genomics of the Sigatoka disease complex on banana suggests a link between parallel evolutionary changes in Pseudocercospora fijiensis and Pseudocercospora eumusae and increased virulence on the banana host.</title>
        <authorList>
            <person name="Chang T.-C."/>
            <person name="Salvucci A."/>
            <person name="Crous P.W."/>
            <person name="Stergiopoulos I."/>
        </authorList>
    </citation>
    <scope>NUCLEOTIDE SEQUENCE [LARGE SCALE GENOMIC DNA]</scope>
    <source>
        <strain evidence="2 3">CBS 114824</strain>
    </source>
</reference>
<feature type="transmembrane region" description="Helical" evidence="1">
    <location>
        <begin position="12"/>
        <end position="33"/>
    </location>
</feature>
<protein>
    <submittedName>
        <fullName evidence="2">Uncharacterized protein</fullName>
    </submittedName>
</protein>
<comment type="caution">
    <text evidence="2">The sequence shown here is derived from an EMBL/GenBank/DDBJ whole genome shotgun (WGS) entry which is preliminary data.</text>
</comment>
<evidence type="ECO:0000313" key="3">
    <source>
        <dbReference type="Proteomes" id="UP000070133"/>
    </source>
</evidence>
<evidence type="ECO:0000256" key="1">
    <source>
        <dbReference type="SAM" id="Phobius"/>
    </source>
</evidence>
<evidence type="ECO:0000313" key="2">
    <source>
        <dbReference type="EMBL" id="KXT00645.1"/>
    </source>
</evidence>
<gene>
    <name evidence="2" type="ORF">AC578_4027</name>
</gene>
<proteinExistence type="predicted"/>